<name>A0AAN6SDN8_9PEZI</name>
<sequence length="138" mass="14653">NPLERMKSANDANESNAEARSSGDFTGDDGTSPTPTSVSTSLEPQQTSRSAKILPSIEVSHHQGYSEGNTPPLEDMNDTIEGDLNRNSSAYSEPTILERDASSTSPTQSSRGSSNEDDIRNSPLPHSASSPSPSPTQY</sequence>
<reference evidence="2" key="1">
    <citation type="journal article" date="2023" name="Mol. Phylogenet. Evol.">
        <title>Genome-scale phylogeny and comparative genomics of the fungal order Sordariales.</title>
        <authorList>
            <person name="Hensen N."/>
            <person name="Bonometti L."/>
            <person name="Westerberg I."/>
            <person name="Brannstrom I.O."/>
            <person name="Guillou S."/>
            <person name="Cros-Aarteil S."/>
            <person name="Calhoun S."/>
            <person name="Haridas S."/>
            <person name="Kuo A."/>
            <person name="Mondo S."/>
            <person name="Pangilinan J."/>
            <person name="Riley R."/>
            <person name="LaButti K."/>
            <person name="Andreopoulos B."/>
            <person name="Lipzen A."/>
            <person name="Chen C."/>
            <person name="Yan M."/>
            <person name="Daum C."/>
            <person name="Ng V."/>
            <person name="Clum A."/>
            <person name="Steindorff A."/>
            <person name="Ohm R.A."/>
            <person name="Martin F."/>
            <person name="Silar P."/>
            <person name="Natvig D.O."/>
            <person name="Lalanne C."/>
            <person name="Gautier V."/>
            <person name="Ament-Velasquez S.L."/>
            <person name="Kruys A."/>
            <person name="Hutchinson M.I."/>
            <person name="Powell A.J."/>
            <person name="Barry K."/>
            <person name="Miller A.N."/>
            <person name="Grigoriev I.V."/>
            <person name="Debuchy R."/>
            <person name="Gladieux P."/>
            <person name="Hiltunen Thoren M."/>
            <person name="Johannesson H."/>
        </authorList>
    </citation>
    <scope>NUCLEOTIDE SEQUENCE</scope>
    <source>
        <strain evidence="2">CBS 626.80</strain>
    </source>
</reference>
<feature type="compositionally biased region" description="Low complexity" evidence="1">
    <location>
        <begin position="102"/>
        <end position="113"/>
    </location>
</feature>
<evidence type="ECO:0000256" key="1">
    <source>
        <dbReference type="SAM" id="MobiDB-lite"/>
    </source>
</evidence>
<evidence type="ECO:0000313" key="3">
    <source>
        <dbReference type="Proteomes" id="UP001303222"/>
    </source>
</evidence>
<feature type="compositionally biased region" description="Low complexity" evidence="1">
    <location>
        <begin position="9"/>
        <end position="22"/>
    </location>
</feature>
<feature type="compositionally biased region" description="Low complexity" evidence="1">
    <location>
        <begin position="122"/>
        <end position="131"/>
    </location>
</feature>
<feature type="region of interest" description="Disordered" evidence="1">
    <location>
        <begin position="1"/>
        <end position="138"/>
    </location>
</feature>
<reference evidence="2" key="2">
    <citation type="submission" date="2023-06" db="EMBL/GenBank/DDBJ databases">
        <authorList>
            <consortium name="Lawrence Berkeley National Laboratory"/>
            <person name="Mondo S.J."/>
            <person name="Hensen N."/>
            <person name="Bonometti L."/>
            <person name="Westerberg I."/>
            <person name="Brannstrom I.O."/>
            <person name="Guillou S."/>
            <person name="Cros-Aarteil S."/>
            <person name="Calhoun S."/>
            <person name="Haridas S."/>
            <person name="Kuo A."/>
            <person name="Pangilinan J."/>
            <person name="Riley R."/>
            <person name="Labutti K."/>
            <person name="Andreopoulos B."/>
            <person name="Lipzen A."/>
            <person name="Chen C."/>
            <person name="Yanf M."/>
            <person name="Daum C."/>
            <person name="Ng V."/>
            <person name="Clum A."/>
            <person name="Steindorff A."/>
            <person name="Ohm R."/>
            <person name="Martin F."/>
            <person name="Silar P."/>
            <person name="Natvig D."/>
            <person name="Lalanne C."/>
            <person name="Gautier V."/>
            <person name="Ament-Velasquez S.L."/>
            <person name="Kruys A."/>
            <person name="Hutchinson M.I."/>
            <person name="Powell A.J."/>
            <person name="Barry K."/>
            <person name="Miller A.N."/>
            <person name="Grigoriev I.V."/>
            <person name="Debuchy R."/>
            <person name="Gladieux P."/>
            <person name="Thoren M.H."/>
            <person name="Johannesson H."/>
        </authorList>
    </citation>
    <scope>NUCLEOTIDE SEQUENCE</scope>
    <source>
        <strain evidence="2">CBS 626.80</strain>
    </source>
</reference>
<comment type="caution">
    <text evidence="2">The sequence shown here is derived from an EMBL/GenBank/DDBJ whole genome shotgun (WGS) entry which is preliminary data.</text>
</comment>
<dbReference type="Proteomes" id="UP001303222">
    <property type="component" value="Unassembled WGS sequence"/>
</dbReference>
<gene>
    <name evidence="2" type="ORF">QBC32DRAFT_218923</name>
</gene>
<organism evidence="2 3">
    <name type="scientific">Pseudoneurospora amorphoporcata</name>
    <dbReference type="NCBI Taxonomy" id="241081"/>
    <lineage>
        <taxon>Eukaryota</taxon>
        <taxon>Fungi</taxon>
        <taxon>Dikarya</taxon>
        <taxon>Ascomycota</taxon>
        <taxon>Pezizomycotina</taxon>
        <taxon>Sordariomycetes</taxon>
        <taxon>Sordariomycetidae</taxon>
        <taxon>Sordariales</taxon>
        <taxon>Sordariaceae</taxon>
        <taxon>Pseudoneurospora</taxon>
    </lineage>
</organism>
<keyword evidence="3" id="KW-1185">Reference proteome</keyword>
<evidence type="ECO:0000313" key="2">
    <source>
        <dbReference type="EMBL" id="KAK3949789.1"/>
    </source>
</evidence>
<dbReference type="AlphaFoldDB" id="A0AAN6SDN8"/>
<feature type="compositionally biased region" description="Low complexity" evidence="1">
    <location>
        <begin position="31"/>
        <end position="41"/>
    </location>
</feature>
<feature type="non-terminal residue" evidence="2">
    <location>
        <position position="1"/>
    </location>
</feature>
<accession>A0AAN6SDN8</accession>
<dbReference type="EMBL" id="MU859201">
    <property type="protein sequence ID" value="KAK3949789.1"/>
    <property type="molecule type" value="Genomic_DNA"/>
</dbReference>
<protein>
    <submittedName>
        <fullName evidence="2">Uncharacterized protein</fullName>
    </submittedName>
</protein>
<proteinExistence type="predicted"/>